<protein>
    <submittedName>
        <fullName evidence="2">Uncharacterized protein</fullName>
    </submittedName>
</protein>
<dbReference type="Proteomes" id="UP000183174">
    <property type="component" value="Unassembled WGS sequence"/>
</dbReference>
<feature type="coiled-coil region" evidence="1">
    <location>
        <begin position="50"/>
        <end position="77"/>
    </location>
</feature>
<gene>
    <name evidence="2" type="ORF">GA0061099_1004143</name>
</gene>
<reference evidence="2 3" key="1">
    <citation type="submission" date="2016-08" db="EMBL/GenBank/DDBJ databases">
        <authorList>
            <person name="Seilhamer J.J."/>
        </authorList>
    </citation>
    <scope>NUCLEOTIDE SEQUENCE [LARGE SCALE GENOMIC DNA]</scope>
    <source>
        <strain evidence="2 3">CCBAU 10071</strain>
    </source>
</reference>
<dbReference type="RefSeq" id="WP_141697600.1">
    <property type="nucleotide sequence ID" value="NZ_FMAE01000004.1"/>
</dbReference>
<name>A0A1C3VKP2_9BRAD</name>
<dbReference type="AlphaFoldDB" id="A0A1C3VKP2"/>
<evidence type="ECO:0000313" key="3">
    <source>
        <dbReference type="Proteomes" id="UP000183174"/>
    </source>
</evidence>
<proteinExistence type="predicted"/>
<accession>A0A1C3VKP2</accession>
<dbReference type="EMBL" id="FMAE01000004">
    <property type="protein sequence ID" value="SCB28342.1"/>
    <property type="molecule type" value="Genomic_DNA"/>
</dbReference>
<keyword evidence="1" id="KW-0175">Coiled coil</keyword>
<sequence length="77" mass="8627">MARPKQMVKRSEIEIAKARRTCKFTSEAIPKGAICLVIYDGPRDRSCYSQKVAVEMIKLARKRLDELESQLGQAGAS</sequence>
<organism evidence="2 3">
    <name type="scientific">Bradyrhizobium yuanmingense</name>
    <dbReference type="NCBI Taxonomy" id="108015"/>
    <lineage>
        <taxon>Bacteria</taxon>
        <taxon>Pseudomonadati</taxon>
        <taxon>Pseudomonadota</taxon>
        <taxon>Alphaproteobacteria</taxon>
        <taxon>Hyphomicrobiales</taxon>
        <taxon>Nitrobacteraceae</taxon>
        <taxon>Bradyrhizobium</taxon>
    </lineage>
</organism>
<evidence type="ECO:0000256" key="1">
    <source>
        <dbReference type="SAM" id="Coils"/>
    </source>
</evidence>
<evidence type="ECO:0000313" key="2">
    <source>
        <dbReference type="EMBL" id="SCB28342.1"/>
    </source>
</evidence>